<dbReference type="GO" id="GO:0009432">
    <property type="term" value="P:SOS response"/>
    <property type="evidence" value="ECO:0007669"/>
    <property type="project" value="TreeGrafter"/>
</dbReference>
<evidence type="ECO:0000313" key="2">
    <source>
        <dbReference type="Proteomes" id="UP000288012"/>
    </source>
</evidence>
<organism evidence="1 2">
    <name type="scientific">Legionella septentrionalis</name>
    <dbReference type="NCBI Taxonomy" id="2498109"/>
    <lineage>
        <taxon>Bacteria</taxon>
        <taxon>Pseudomonadati</taxon>
        <taxon>Pseudomonadota</taxon>
        <taxon>Gammaproteobacteria</taxon>
        <taxon>Legionellales</taxon>
        <taxon>Legionellaceae</taxon>
        <taxon>Legionella</taxon>
    </lineage>
</organism>
<protein>
    <recommendedName>
        <fullName evidence="3">ATP-grasp domain-containing protein</fullName>
    </recommendedName>
</protein>
<dbReference type="Gene3D" id="3.30.470.20">
    <property type="entry name" value="ATP-grasp fold, B domain"/>
    <property type="match status" value="1"/>
</dbReference>
<dbReference type="SUPFAM" id="SSF56059">
    <property type="entry name" value="Glutathione synthetase ATP-binding domain-like"/>
    <property type="match status" value="1"/>
</dbReference>
<proteinExistence type="predicted"/>
<reference evidence="1 2" key="1">
    <citation type="submission" date="2018-12" db="EMBL/GenBank/DDBJ databases">
        <title>Legionella sp,whole genome shotgun sequence.</title>
        <authorList>
            <person name="Wu H."/>
        </authorList>
    </citation>
    <scope>NUCLEOTIDE SEQUENCE [LARGE SCALE GENOMIC DNA]</scope>
    <source>
        <strain evidence="2">km714</strain>
    </source>
</reference>
<dbReference type="RefSeq" id="WP_126955058.1">
    <property type="nucleotide sequence ID" value="NZ_RZGR01000033.1"/>
</dbReference>
<gene>
    <name evidence="1" type="ORF">EKM59_09635</name>
</gene>
<dbReference type="GO" id="GO:0005737">
    <property type="term" value="C:cytoplasm"/>
    <property type="evidence" value="ECO:0007669"/>
    <property type="project" value="TreeGrafter"/>
</dbReference>
<dbReference type="AlphaFoldDB" id="A0A3S0X395"/>
<dbReference type="Proteomes" id="UP000288012">
    <property type="component" value="Unassembled WGS sequence"/>
</dbReference>
<dbReference type="PANTHER" id="PTHR21621">
    <property type="entry name" value="RIBOSOMAL PROTEIN S6 MODIFICATION PROTEIN"/>
    <property type="match status" value="1"/>
</dbReference>
<name>A0A3S0X395_9GAMM</name>
<dbReference type="EMBL" id="RZGR01000033">
    <property type="protein sequence ID" value="RUQ81714.1"/>
    <property type="molecule type" value="Genomic_DNA"/>
</dbReference>
<evidence type="ECO:0000313" key="1">
    <source>
        <dbReference type="EMBL" id="RUQ81714.1"/>
    </source>
</evidence>
<dbReference type="GO" id="GO:0018169">
    <property type="term" value="F:ribosomal S6-glutamic acid ligase activity"/>
    <property type="evidence" value="ECO:0007669"/>
    <property type="project" value="TreeGrafter"/>
</dbReference>
<keyword evidence="2" id="KW-1185">Reference proteome</keyword>
<evidence type="ECO:0008006" key="3">
    <source>
        <dbReference type="Google" id="ProtNLM"/>
    </source>
</evidence>
<dbReference type="PANTHER" id="PTHR21621:SF0">
    <property type="entry name" value="BETA-CITRYLGLUTAMATE SYNTHASE B-RELATED"/>
    <property type="match status" value="1"/>
</dbReference>
<accession>A0A3S0X395</accession>
<comment type="caution">
    <text evidence="1">The sequence shown here is derived from an EMBL/GenBank/DDBJ whole genome shotgun (WGS) entry which is preliminary data.</text>
</comment>
<sequence>MQMHGISISNENFDWVLKYEHSQKLMDDHFDVVWWRRPRKPYIPNDVNKNDAECIRKENISFYNSIPLILGTNAWWINPCESIKYANSKIYQLKQAPQFNLKIPPTLISNSPEMIKTFIKVHETVIYKSFCPHNWYENDILKFSYTRKVSLDHLPGDEMLQMTPGIFQKQINKQYELRVTCFGDYLVAVKIRSQENPKSLTDWRIAATHELKLEPYVLSSALAANIRNFMRHLGIVFGCFDFIATPDDEIYFLEVNEQGQFLWIEDILPEVRMLDIFVQFLLNKSSSFQWNPTPNPMQLCHYEDQVAQLAKAQMLQHVYLNGIKKTKALA</sequence>